<accession>A0A7N4V7K4</accession>
<gene>
    <name evidence="12" type="primary">MRPL9</name>
</gene>
<feature type="domain" description="Ribosomal protein L9" evidence="9">
    <location>
        <begin position="80"/>
        <end position="126"/>
    </location>
</feature>
<dbReference type="GO" id="GO:0005762">
    <property type="term" value="C:mitochondrial large ribosomal subunit"/>
    <property type="evidence" value="ECO:0007669"/>
    <property type="project" value="Ensembl"/>
</dbReference>
<evidence type="ECO:0000256" key="4">
    <source>
        <dbReference type="ARBA" id="ARBA00022980"/>
    </source>
</evidence>
<dbReference type="RefSeq" id="XP_023359338.1">
    <property type="nucleotide sequence ID" value="XM_023503570.2"/>
</dbReference>
<evidence type="ECO:0000256" key="5">
    <source>
        <dbReference type="ARBA" id="ARBA00023128"/>
    </source>
</evidence>
<dbReference type="Pfam" id="PF25131">
    <property type="entry name" value="bL9m_N"/>
    <property type="match status" value="1"/>
</dbReference>
<dbReference type="PANTHER" id="PTHR21368">
    <property type="entry name" value="50S RIBOSOMAL PROTEIN L9"/>
    <property type="match status" value="1"/>
</dbReference>
<evidence type="ECO:0000259" key="9">
    <source>
        <dbReference type="Pfam" id="PF01281"/>
    </source>
</evidence>
<dbReference type="GO" id="GO:0006412">
    <property type="term" value="P:translation"/>
    <property type="evidence" value="ECO:0007669"/>
    <property type="project" value="InterPro"/>
</dbReference>
<dbReference type="InParanoid" id="A0A7N4V7K4"/>
<evidence type="ECO:0000256" key="2">
    <source>
        <dbReference type="ARBA" id="ARBA00010605"/>
    </source>
</evidence>
<evidence type="ECO:0000313" key="13">
    <source>
        <dbReference type="Proteomes" id="UP000007648"/>
    </source>
</evidence>
<protein>
    <recommendedName>
        <fullName evidence="7">Large ribosomal subunit protein bL9m</fullName>
    </recommendedName>
    <alternativeName>
        <fullName evidence="8">39S ribosomal protein L9, mitochondrial</fullName>
    </alternativeName>
</protein>
<dbReference type="InterPro" id="IPR000244">
    <property type="entry name" value="Ribosomal_bL9"/>
</dbReference>
<comment type="similarity">
    <text evidence="2">Belongs to the bacterial ribosomal protein bL9 family.</text>
</comment>
<dbReference type="InterPro" id="IPR054302">
    <property type="entry name" value="Ribosomal_bL9m_C"/>
</dbReference>
<sequence length="245" mass="28072">MALRLGRLLQSAAGRLLPGLGDGTPGLGRNLSLSHTRNTVIVERWWKVPLAAEGRNPRLRRRHQVYRLVEDTQHRPKETMELILTQTIEDLGVRGATVSVKKSLGRNKLLPQGLAVYPSPENKKMFEAENQLRQEGKMEKLQTKTGVTTVKFLKKCHLEVGMKNNVKWELNPEIVCRHFFKNLGVVVSPHALKLPEEPITRWGEYWCEVTVNGLDTVRVPMSVVNFERPKTKRYKRWLARQAANK</sequence>
<dbReference type="InterPro" id="IPR020070">
    <property type="entry name" value="Ribosomal_bL9_N"/>
</dbReference>
<evidence type="ECO:0000256" key="8">
    <source>
        <dbReference type="ARBA" id="ARBA00035381"/>
    </source>
</evidence>
<dbReference type="KEGG" id="shr:100923180"/>
<dbReference type="Pfam" id="PF22078">
    <property type="entry name" value="Ribosomal_bL9m_C"/>
    <property type="match status" value="1"/>
</dbReference>
<dbReference type="InterPro" id="IPR056864">
    <property type="entry name" value="MRP-L9_N"/>
</dbReference>
<dbReference type="FunCoup" id="A0A7N4V7K4">
    <property type="interactions" value="2142"/>
</dbReference>
<reference evidence="12" key="2">
    <citation type="submission" date="2025-08" db="UniProtKB">
        <authorList>
            <consortium name="Ensembl"/>
        </authorList>
    </citation>
    <scope>IDENTIFICATION</scope>
</reference>
<reference evidence="12" key="3">
    <citation type="submission" date="2025-09" db="UniProtKB">
        <authorList>
            <consortium name="Ensembl"/>
        </authorList>
    </citation>
    <scope>IDENTIFICATION</scope>
</reference>
<evidence type="ECO:0000256" key="1">
    <source>
        <dbReference type="ARBA" id="ARBA00004173"/>
    </source>
</evidence>
<dbReference type="CTD" id="65005"/>
<feature type="domain" description="Large ribosomal subunit protein bL9m C-terminal" evidence="10">
    <location>
        <begin position="139"/>
        <end position="224"/>
    </location>
</feature>
<dbReference type="SUPFAM" id="SSF55658">
    <property type="entry name" value="L9 N-domain-like"/>
    <property type="match status" value="1"/>
</dbReference>
<dbReference type="Ensembl" id="ENSSHAT00000052169.1">
    <property type="protein sequence ID" value="ENSSHAP00000044447.1"/>
    <property type="gene ID" value="ENSSHAG00000026598.1"/>
</dbReference>
<dbReference type="AlphaFoldDB" id="A0A7N4V7K4"/>
<keyword evidence="13" id="KW-1185">Reference proteome</keyword>
<feature type="domain" description="Large ribosomal subunit protein bL9m N-terminal" evidence="11">
    <location>
        <begin position="40"/>
        <end position="71"/>
    </location>
</feature>
<dbReference type="FunFam" id="3.40.5.10:FF:000005">
    <property type="entry name" value="39S ribosomal protein L9, mitochondrial"/>
    <property type="match status" value="1"/>
</dbReference>
<dbReference type="Pfam" id="PF01281">
    <property type="entry name" value="Ribosomal_L9_N"/>
    <property type="match status" value="1"/>
</dbReference>
<keyword evidence="6" id="KW-0687">Ribonucleoprotein</keyword>
<reference evidence="12 13" key="1">
    <citation type="journal article" date="2011" name="Proc. Natl. Acad. Sci. U.S.A.">
        <title>Genetic diversity and population structure of the endangered marsupial Sarcophilus harrisii (Tasmanian devil).</title>
        <authorList>
            <person name="Miller W."/>
            <person name="Hayes V.M."/>
            <person name="Ratan A."/>
            <person name="Petersen D.C."/>
            <person name="Wittekindt N.E."/>
            <person name="Miller J."/>
            <person name="Walenz B."/>
            <person name="Knight J."/>
            <person name="Qi J."/>
            <person name="Zhao F."/>
            <person name="Wang Q."/>
            <person name="Bedoya-Reina O.C."/>
            <person name="Katiyar N."/>
            <person name="Tomsho L.P."/>
            <person name="Kasson L.M."/>
            <person name="Hardie R.A."/>
            <person name="Woodbridge P."/>
            <person name="Tindall E.A."/>
            <person name="Bertelsen M.F."/>
            <person name="Dixon D."/>
            <person name="Pyecroft S."/>
            <person name="Helgen K.M."/>
            <person name="Lesk A.M."/>
            <person name="Pringle T.H."/>
            <person name="Patterson N."/>
            <person name="Zhang Y."/>
            <person name="Kreiss A."/>
            <person name="Woods G.M."/>
            <person name="Jones M.E."/>
            <person name="Schuster S.C."/>
        </authorList>
    </citation>
    <scope>NUCLEOTIDE SEQUENCE [LARGE SCALE GENOMIC DNA]</scope>
</reference>
<keyword evidence="3" id="KW-0809">Transit peptide</keyword>
<dbReference type="InterPro" id="IPR036935">
    <property type="entry name" value="Ribosomal_bL9_N_sf"/>
</dbReference>
<evidence type="ECO:0000256" key="6">
    <source>
        <dbReference type="ARBA" id="ARBA00023274"/>
    </source>
</evidence>
<dbReference type="Proteomes" id="UP000007648">
    <property type="component" value="Unassembled WGS sequence"/>
</dbReference>
<dbReference type="GO" id="GO:0003735">
    <property type="term" value="F:structural constituent of ribosome"/>
    <property type="evidence" value="ECO:0007669"/>
    <property type="project" value="InterPro"/>
</dbReference>
<dbReference type="GeneTree" id="ENSGT00390000008281"/>
<evidence type="ECO:0000256" key="3">
    <source>
        <dbReference type="ARBA" id="ARBA00022946"/>
    </source>
</evidence>
<evidence type="ECO:0000259" key="10">
    <source>
        <dbReference type="Pfam" id="PF22078"/>
    </source>
</evidence>
<evidence type="ECO:0000256" key="7">
    <source>
        <dbReference type="ARBA" id="ARBA00035194"/>
    </source>
</evidence>
<evidence type="ECO:0000259" key="11">
    <source>
        <dbReference type="Pfam" id="PF25131"/>
    </source>
</evidence>
<name>A0A7N4V7K4_SARHA</name>
<dbReference type="GeneID" id="100923180"/>
<evidence type="ECO:0000313" key="12">
    <source>
        <dbReference type="Ensembl" id="ENSSHAP00000044447.1"/>
    </source>
</evidence>
<organism evidence="12 13">
    <name type="scientific">Sarcophilus harrisii</name>
    <name type="common">Tasmanian devil</name>
    <name type="synonym">Sarcophilus laniarius</name>
    <dbReference type="NCBI Taxonomy" id="9305"/>
    <lineage>
        <taxon>Eukaryota</taxon>
        <taxon>Metazoa</taxon>
        <taxon>Chordata</taxon>
        <taxon>Craniata</taxon>
        <taxon>Vertebrata</taxon>
        <taxon>Euteleostomi</taxon>
        <taxon>Mammalia</taxon>
        <taxon>Metatheria</taxon>
        <taxon>Dasyuromorphia</taxon>
        <taxon>Dasyuridae</taxon>
        <taxon>Sarcophilus</taxon>
    </lineage>
</organism>
<dbReference type="OrthoDB" id="5555409at2759"/>
<keyword evidence="4" id="KW-0689">Ribosomal protein</keyword>
<comment type="subcellular location">
    <subcellularLocation>
        <location evidence="1">Mitochondrion</location>
    </subcellularLocation>
</comment>
<proteinExistence type="inferred from homology"/>
<dbReference type="Gene3D" id="3.40.5.10">
    <property type="entry name" value="Ribosomal protein L9, N-terminal domain"/>
    <property type="match status" value="1"/>
</dbReference>
<dbReference type="InterPro" id="IPR009027">
    <property type="entry name" value="Ribosomal_bL9/RNase_H1_N"/>
</dbReference>
<keyword evidence="5" id="KW-0496">Mitochondrion</keyword>